<sequence length="493" mass="55259">KKINKTNMSSSVTIMISNFIDGQFIDNRNSFESYNPSNGNVNALMPDSNEQDVRLATNAALKAFEIWSKTSDKYRIEILNKIADLIEKNLDELAKLESEDQGKPLWLSKSVDIPRSVLNFRHFANYLSYQSDHSIVNHDAGIINYISRQPVGVVGIITPWNLPLYLLTFKLAPAIAFGNTVVAKPSELTSVTAFRLCQIFTEAGLPNGVINMVFGYGNKVGEAIVKHPSIKLLSFTGSTMTGQKIAQQAAPLFKRLSLEMGGKNAAIIFDDVDLEKSMMNIAKSVYFNSGQICLATSRILVHDNIYEEFIEKFTKISNEFIVGDPFEKHTKLGPMVSRQHCDKVMRYIELARNTTTARMTYLEPKNPNKNGYYCGIAIVSDVQIDSPLMMEEIFGPVVCIVKFKDEQEAIKIANNTTYGLSATVWTKSLDRMHRVCHQIEAGTVWGNCWLVRNLNMPFGGVKQSGIGHESTDDSREFYTNKKTICILLEKSLN</sequence>
<dbReference type="EMBL" id="ASGP02000005">
    <property type="protein sequence ID" value="KAH9506448.1"/>
    <property type="molecule type" value="Genomic_DNA"/>
</dbReference>
<evidence type="ECO:0000256" key="3">
    <source>
        <dbReference type="ARBA" id="ARBA00023027"/>
    </source>
</evidence>
<feature type="active site" evidence="4">
    <location>
        <position position="259"/>
    </location>
</feature>
<dbReference type="Pfam" id="PF00171">
    <property type="entry name" value="Aldedh"/>
    <property type="match status" value="1"/>
</dbReference>
<comment type="caution">
    <text evidence="7">The sequence shown here is derived from an EMBL/GenBank/DDBJ whole genome shotgun (WGS) entry which is preliminary data.</text>
</comment>
<dbReference type="InterPro" id="IPR016163">
    <property type="entry name" value="Ald_DH_C"/>
</dbReference>
<evidence type="ECO:0000313" key="8">
    <source>
        <dbReference type="Proteomes" id="UP000790347"/>
    </source>
</evidence>
<keyword evidence="2 5" id="KW-0560">Oxidoreductase</keyword>
<dbReference type="PANTHER" id="PTHR43720">
    <property type="entry name" value="2-AMINOMUCONIC SEMIALDEHYDE DEHYDROGENASE"/>
    <property type="match status" value="1"/>
</dbReference>
<feature type="non-terminal residue" evidence="7">
    <location>
        <position position="1"/>
    </location>
</feature>
<dbReference type="InterPro" id="IPR016161">
    <property type="entry name" value="Ald_DH/histidinol_DH"/>
</dbReference>
<gene>
    <name evidence="7" type="primary">ALDH8A1</name>
    <name evidence="7" type="ORF">DERF_011181</name>
</gene>
<dbReference type="InterPro" id="IPR016160">
    <property type="entry name" value="Ald_DH_CS_CYS"/>
</dbReference>
<dbReference type="Proteomes" id="UP000790347">
    <property type="component" value="Unassembled WGS sequence"/>
</dbReference>
<dbReference type="PROSITE" id="PS00070">
    <property type="entry name" value="ALDEHYDE_DEHYDR_CYS"/>
    <property type="match status" value="1"/>
</dbReference>
<reference evidence="7" key="2">
    <citation type="journal article" date="2022" name="Res Sq">
        <title>Comparative Genomics Reveals Insights into the Divergent Evolution of Astigmatic Mites and Household Pest Adaptations.</title>
        <authorList>
            <person name="Xiong Q."/>
            <person name="Wan A.T.-Y."/>
            <person name="Liu X.-Y."/>
            <person name="Fung C.S.-H."/>
            <person name="Xiao X."/>
            <person name="Malainual N."/>
            <person name="Hou J."/>
            <person name="Wang L."/>
            <person name="Wang M."/>
            <person name="Yang K."/>
            <person name="Cui Y."/>
            <person name="Leung E."/>
            <person name="Nong W."/>
            <person name="Shin S.-K."/>
            <person name="Au S."/>
            <person name="Jeong K.Y."/>
            <person name="Chew F.T."/>
            <person name="Hui J."/>
            <person name="Leung T.F."/>
            <person name="Tungtrongchitr A."/>
            <person name="Zhong N."/>
            <person name="Liu Z."/>
            <person name="Tsui S."/>
        </authorList>
    </citation>
    <scope>NUCLEOTIDE SEQUENCE</scope>
    <source>
        <strain evidence="7">Derf</strain>
        <tissue evidence="7">Whole organism</tissue>
    </source>
</reference>
<name>A0A922HRQ6_DERFA</name>
<evidence type="ECO:0000313" key="7">
    <source>
        <dbReference type="EMBL" id="KAH9506448.1"/>
    </source>
</evidence>
<dbReference type="Gene3D" id="3.40.309.10">
    <property type="entry name" value="Aldehyde Dehydrogenase, Chain A, domain 2"/>
    <property type="match status" value="1"/>
</dbReference>
<dbReference type="InterPro" id="IPR015590">
    <property type="entry name" value="Aldehyde_DH_dom"/>
</dbReference>
<evidence type="ECO:0000256" key="1">
    <source>
        <dbReference type="ARBA" id="ARBA00009986"/>
    </source>
</evidence>
<keyword evidence="3" id="KW-0520">NAD</keyword>
<dbReference type="PROSITE" id="PS00687">
    <property type="entry name" value="ALDEHYDE_DEHYDR_GLU"/>
    <property type="match status" value="1"/>
</dbReference>
<dbReference type="AlphaFoldDB" id="A0A922HRQ6"/>
<evidence type="ECO:0000259" key="6">
    <source>
        <dbReference type="Pfam" id="PF00171"/>
    </source>
</evidence>
<evidence type="ECO:0000256" key="2">
    <source>
        <dbReference type="ARBA" id="ARBA00023002"/>
    </source>
</evidence>
<protein>
    <submittedName>
        <fullName evidence="7">Aldehyde dehydrogenase 8 member A1</fullName>
    </submittedName>
</protein>
<organism evidence="7 8">
    <name type="scientific">Dermatophagoides farinae</name>
    <name type="common">American house dust mite</name>
    <dbReference type="NCBI Taxonomy" id="6954"/>
    <lineage>
        <taxon>Eukaryota</taxon>
        <taxon>Metazoa</taxon>
        <taxon>Ecdysozoa</taxon>
        <taxon>Arthropoda</taxon>
        <taxon>Chelicerata</taxon>
        <taxon>Arachnida</taxon>
        <taxon>Acari</taxon>
        <taxon>Acariformes</taxon>
        <taxon>Sarcoptiformes</taxon>
        <taxon>Astigmata</taxon>
        <taxon>Psoroptidia</taxon>
        <taxon>Analgoidea</taxon>
        <taxon>Pyroglyphidae</taxon>
        <taxon>Dermatophagoidinae</taxon>
        <taxon>Dermatophagoides</taxon>
    </lineage>
</organism>
<keyword evidence="8" id="KW-1185">Reference proteome</keyword>
<accession>A0A922HRQ6</accession>
<dbReference type="InterPro" id="IPR029510">
    <property type="entry name" value="Ald_DH_CS_GLU"/>
</dbReference>
<dbReference type="PANTHER" id="PTHR43720:SF2">
    <property type="entry name" value="2-AMINOMUCONIC SEMIALDEHYDE DEHYDROGENASE"/>
    <property type="match status" value="1"/>
</dbReference>
<evidence type="ECO:0000256" key="5">
    <source>
        <dbReference type="RuleBase" id="RU003345"/>
    </source>
</evidence>
<dbReference type="FunFam" id="3.40.309.10:FF:000012">
    <property type="entry name" value="Betaine aldehyde dehydrogenase"/>
    <property type="match status" value="1"/>
</dbReference>
<comment type="similarity">
    <text evidence="1 5">Belongs to the aldehyde dehydrogenase family.</text>
</comment>
<dbReference type="GO" id="GO:0016620">
    <property type="term" value="F:oxidoreductase activity, acting on the aldehyde or oxo group of donors, NAD or NADP as acceptor"/>
    <property type="evidence" value="ECO:0007669"/>
    <property type="project" value="InterPro"/>
</dbReference>
<proteinExistence type="inferred from homology"/>
<dbReference type="Gene3D" id="3.40.605.10">
    <property type="entry name" value="Aldehyde Dehydrogenase, Chain A, domain 1"/>
    <property type="match status" value="1"/>
</dbReference>
<reference evidence="7" key="1">
    <citation type="submission" date="2013-05" db="EMBL/GenBank/DDBJ databases">
        <authorList>
            <person name="Yim A.K.Y."/>
            <person name="Chan T.F."/>
            <person name="Ji K.M."/>
            <person name="Liu X.Y."/>
            <person name="Zhou J.W."/>
            <person name="Li R.Q."/>
            <person name="Yang K.Y."/>
            <person name="Li J."/>
            <person name="Li M."/>
            <person name="Law P.T.W."/>
            <person name="Wu Y.L."/>
            <person name="Cai Z.L."/>
            <person name="Qin H."/>
            <person name="Bao Y."/>
            <person name="Leung R.K.K."/>
            <person name="Ng P.K.S."/>
            <person name="Zou J."/>
            <person name="Zhong X.J."/>
            <person name="Ran P.X."/>
            <person name="Zhong N.S."/>
            <person name="Liu Z.G."/>
            <person name="Tsui S.K.W."/>
        </authorList>
    </citation>
    <scope>NUCLEOTIDE SEQUENCE</scope>
    <source>
        <strain evidence="7">Derf</strain>
        <tissue evidence="7">Whole organism</tissue>
    </source>
</reference>
<evidence type="ECO:0000256" key="4">
    <source>
        <dbReference type="PROSITE-ProRule" id="PRU10007"/>
    </source>
</evidence>
<dbReference type="InterPro" id="IPR016162">
    <property type="entry name" value="Ald_DH_N"/>
</dbReference>
<dbReference type="FunFam" id="3.40.605.10:FF:000001">
    <property type="entry name" value="Aldehyde dehydrogenase 1"/>
    <property type="match status" value="1"/>
</dbReference>
<dbReference type="SUPFAM" id="SSF53720">
    <property type="entry name" value="ALDH-like"/>
    <property type="match status" value="1"/>
</dbReference>
<dbReference type="CDD" id="cd07093">
    <property type="entry name" value="ALDH_F8_HMSADH"/>
    <property type="match status" value="1"/>
</dbReference>
<feature type="domain" description="Aldehyde dehydrogenase" evidence="6">
    <location>
        <begin position="29"/>
        <end position="484"/>
    </location>
</feature>